<dbReference type="EMBL" id="KF900536">
    <property type="protein sequence ID" value="AIE98491.1"/>
    <property type="molecule type" value="Genomic_DNA"/>
</dbReference>
<protein>
    <submittedName>
        <fullName evidence="1">Uncharacterized protein</fullName>
    </submittedName>
</protein>
<sequence length="64" mass="7051">MANILIALVIVMFISTAVYVGYHASQNTSDDGYGHSIPVDLEILETTPELLQIIEKQEGFQSII</sequence>
<evidence type="ECO:0000313" key="1">
    <source>
        <dbReference type="EMBL" id="AIE98491.1"/>
    </source>
</evidence>
<reference evidence="1" key="1">
    <citation type="journal article" date="2014" name="Genome Biol. Evol.">
        <title>Pangenome evidence for extensive interdomain horizontal transfer affecting lineage core and shell genes in uncultured planktonic thaumarchaeota and euryarchaeota.</title>
        <authorList>
            <person name="Deschamps P."/>
            <person name="Zivanovic Y."/>
            <person name="Moreira D."/>
            <person name="Rodriguez-Valera F."/>
            <person name="Lopez-Garcia P."/>
        </authorList>
    </citation>
    <scope>NUCLEOTIDE SEQUENCE</scope>
</reference>
<dbReference type="AlphaFoldDB" id="A0A075G982"/>
<name>A0A075G982_9ARCH</name>
<organism evidence="1">
    <name type="scientific">uncultured marine thaumarchaeote KM3_05_H05</name>
    <dbReference type="NCBI Taxonomy" id="1455972"/>
    <lineage>
        <taxon>Archaea</taxon>
        <taxon>Nitrososphaerota</taxon>
        <taxon>environmental samples</taxon>
    </lineage>
</organism>
<accession>A0A075G982</accession>
<proteinExistence type="predicted"/>